<protein>
    <submittedName>
        <fullName evidence="1">Uncharacterized protein</fullName>
    </submittedName>
</protein>
<dbReference type="EMBL" id="CM042033">
    <property type="protein sequence ID" value="KAI3773497.1"/>
    <property type="molecule type" value="Genomic_DNA"/>
</dbReference>
<comment type="caution">
    <text evidence="1">The sequence shown here is derived from an EMBL/GenBank/DDBJ whole genome shotgun (WGS) entry which is preliminary data.</text>
</comment>
<gene>
    <name evidence="1" type="ORF">L1987_48027</name>
</gene>
<evidence type="ECO:0000313" key="2">
    <source>
        <dbReference type="Proteomes" id="UP001056120"/>
    </source>
</evidence>
<keyword evidence="2" id="KW-1185">Reference proteome</keyword>
<dbReference type="Proteomes" id="UP001056120">
    <property type="component" value="Linkage Group LG16"/>
</dbReference>
<proteinExistence type="predicted"/>
<evidence type="ECO:0000313" key="1">
    <source>
        <dbReference type="EMBL" id="KAI3773497.1"/>
    </source>
</evidence>
<name>A0ACB9FQV5_9ASTR</name>
<accession>A0ACB9FQV5</accession>
<organism evidence="1 2">
    <name type="scientific">Smallanthus sonchifolius</name>
    <dbReference type="NCBI Taxonomy" id="185202"/>
    <lineage>
        <taxon>Eukaryota</taxon>
        <taxon>Viridiplantae</taxon>
        <taxon>Streptophyta</taxon>
        <taxon>Embryophyta</taxon>
        <taxon>Tracheophyta</taxon>
        <taxon>Spermatophyta</taxon>
        <taxon>Magnoliopsida</taxon>
        <taxon>eudicotyledons</taxon>
        <taxon>Gunneridae</taxon>
        <taxon>Pentapetalae</taxon>
        <taxon>asterids</taxon>
        <taxon>campanulids</taxon>
        <taxon>Asterales</taxon>
        <taxon>Asteraceae</taxon>
        <taxon>Asteroideae</taxon>
        <taxon>Heliantheae alliance</taxon>
        <taxon>Millerieae</taxon>
        <taxon>Smallanthus</taxon>
    </lineage>
</organism>
<reference evidence="1 2" key="2">
    <citation type="journal article" date="2022" name="Mol. Ecol. Resour.">
        <title>The genomes of chicory, endive, great burdock and yacon provide insights into Asteraceae paleo-polyploidization history and plant inulin production.</title>
        <authorList>
            <person name="Fan W."/>
            <person name="Wang S."/>
            <person name="Wang H."/>
            <person name="Wang A."/>
            <person name="Jiang F."/>
            <person name="Liu H."/>
            <person name="Zhao H."/>
            <person name="Xu D."/>
            <person name="Zhang Y."/>
        </authorList>
    </citation>
    <scope>NUCLEOTIDE SEQUENCE [LARGE SCALE GENOMIC DNA]</scope>
    <source>
        <strain evidence="2">cv. Yunnan</strain>
        <tissue evidence="1">Leaves</tissue>
    </source>
</reference>
<reference evidence="2" key="1">
    <citation type="journal article" date="2022" name="Mol. Ecol. Resour.">
        <title>The genomes of chicory, endive, great burdock and yacon provide insights into Asteraceae palaeo-polyploidization history and plant inulin production.</title>
        <authorList>
            <person name="Fan W."/>
            <person name="Wang S."/>
            <person name="Wang H."/>
            <person name="Wang A."/>
            <person name="Jiang F."/>
            <person name="Liu H."/>
            <person name="Zhao H."/>
            <person name="Xu D."/>
            <person name="Zhang Y."/>
        </authorList>
    </citation>
    <scope>NUCLEOTIDE SEQUENCE [LARGE SCALE GENOMIC DNA]</scope>
    <source>
        <strain evidence="2">cv. Yunnan</strain>
    </source>
</reference>
<sequence>MKLVSEGAEPPIFTSVSEVNFVAVIQLHKSLISKTNERQGCSEERGRNGVVVGDGTIGDAGGLFSKTRYKFWAIAAILLRALWARFTGSVTLKWSGAGNVNNPLSDSFNSPVLDLHILVPIYLGCWSGLDLKSLWWCGGVGCRHDEEGFRSEIAVVVVVRCHQLHHSINFVAVIQLHKSLISKTNERQGCSEERGRNGVVVGDGTIGDAGGLFSKTRYKFWAIAAILLRALWARFTGSVTLKWSGAGNVNNPLSDSFNSPVRDLHILVPIYLGCWSGLDLKSLWWCGGVGCRHDEEGFRSEIAVVVVVRWCRVPT</sequence>